<evidence type="ECO:0000313" key="1">
    <source>
        <dbReference type="EMBL" id="KAH0532918.1"/>
    </source>
</evidence>
<organism evidence="1 2">
    <name type="scientific">Trichoderma semiorbis</name>
    <dbReference type="NCBI Taxonomy" id="1491008"/>
    <lineage>
        <taxon>Eukaryota</taxon>
        <taxon>Fungi</taxon>
        <taxon>Dikarya</taxon>
        <taxon>Ascomycota</taxon>
        <taxon>Pezizomycotina</taxon>
        <taxon>Sordariomycetes</taxon>
        <taxon>Hypocreomycetidae</taxon>
        <taxon>Hypocreales</taxon>
        <taxon>Hypocreaceae</taxon>
        <taxon>Trichoderma</taxon>
    </lineage>
</organism>
<comment type="caution">
    <text evidence="1">The sequence shown here is derived from an EMBL/GenBank/DDBJ whole genome shotgun (WGS) entry which is preliminary data.</text>
</comment>
<gene>
    <name evidence="1" type="ORF">TsFJ059_001549</name>
</gene>
<dbReference type="AlphaFoldDB" id="A0A9P8HS69"/>
<protein>
    <submittedName>
        <fullName evidence="1">Uncharacterized protein</fullName>
    </submittedName>
</protein>
<dbReference type="Proteomes" id="UP000826573">
    <property type="component" value="Unassembled WGS sequence"/>
</dbReference>
<name>A0A9P8HS69_9HYPO</name>
<proteinExistence type="predicted"/>
<reference evidence="1 2" key="1">
    <citation type="submission" date="2021-08" db="EMBL/GenBank/DDBJ databases">
        <title>The highly contiguous genome resource for Trichoderma semiorbis FJ059, a fungal antagonistic to plant pathogens.</title>
        <authorList>
            <person name="Liu T."/>
        </authorList>
    </citation>
    <scope>NUCLEOTIDE SEQUENCE [LARGE SCALE GENOMIC DNA]</scope>
    <source>
        <strain evidence="1 2">FJ059</strain>
    </source>
</reference>
<accession>A0A9P8HS69</accession>
<keyword evidence="2" id="KW-1185">Reference proteome</keyword>
<evidence type="ECO:0000313" key="2">
    <source>
        <dbReference type="Proteomes" id="UP000826573"/>
    </source>
</evidence>
<dbReference type="EMBL" id="JAIMJC010000001">
    <property type="protein sequence ID" value="KAH0532918.1"/>
    <property type="molecule type" value="Genomic_DNA"/>
</dbReference>
<sequence length="71" mass="7561">MDEDESSQKVRMMAPWELGPPSLPQRVVKVHEYGQYETGSKSALRGGSGMACVPGCAMQAMSELAAGPDMS</sequence>